<dbReference type="EMBL" id="JAPHNI010000139">
    <property type="protein sequence ID" value="KAJ8115448.1"/>
    <property type="molecule type" value="Genomic_DNA"/>
</dbReference>
<reference evidence="1" key="1">
    <citation type="submission" date="2022-11" db="EMBL/GenBank/DDBJ databases">
        <title>Genome Sequence of Boeremia exigua.</title>
        <authorList>
            <person name="Buettner E."/>
        </authorList>
    </citation>
    <scope>NUCLEOTIDE SEQUENCE</scope>
    <source>
        <strain evidence="1">CU02</strain>
    </source>
</reference>
<keyword evidence="2" id="KW-1185">Reference proteome</keyword>
<dbReference type="Proteomes" id="UP001153331">
    <property type="component" value="Unassembled WGS sequence"/>
</dbReference>
<accession>A0ACC2IJU2</accession>
<name>A0ACC2IJU2_9PLEO</name>
<proteinExistence type="predicted"/>
<evidence type="ECO:0000313" key="2">
    <source>
        <dbReference type="Proteomes" id="UP001153331"/>
    </source>
</evidence>
<gene>
    <name evidence="1" type="ORF">OPT61_g2908</name>
</gene>
<protein>
    <submittedName>
        <fullName evidence="1">Uncharacterized protein</fullName>
    </submittedName>
</protein>
<organism evidence="1 2">
    <name type="scientific">Boeremia exigua</name>
    <dbReference type="NCBI Taxonomy" id="749465"/>
    <lineage>
        <taxon>Eukaryota</taxon>
        <taxon>Fungi</taxon>
        <taxon>Dikarya</taxon>
        <taxon>Ascomycota</taxon>
        <taxon>Pezizomycotina</taxon>
        <taxon>Dothideomycetes</taxon>
        <taxon>Pleosporomycetidae</taxon>
        <taxon>Pleosporales</taxon>
        <taxon>Pleosporineae</taxon>
        <taxon>Didymellaceae</taxon>
        <taxon>Boeremia</taxon>
    </lineage>
</organism>
<sequence>MKLETLACAALAATAAAAPASESRKAKFSWKKTKSVIAFGDSYTFVQGLLGHPNYTYIGDNFDISFTPSELFSNRIVQNHTATASGGPIWTEFITKCGVKPGLTDPRKCDRQLWDFAYAGSNTDEVLTPLHWNHTVSLEKQIEQFEKYGDPALEKVLKRKDALVAIWIGINDINDLAKLRGKNATFAPLYDQVIAAQYKLWERVYGLGYKNLLLVNLPPLDRGPSPNVNKTLVSSYNSILQEHATDFQKAHTDATVLQFDVNTVLNKVFDDAASYGFTNTTSFCPGYNQPDIFTNPQKYGCGKGLDTYLWQNHEIQCKSWSKKPGETVTDASLALYSLQFSSIRDLAHAWTVPSIAKTKTMTTTCPICYLHKACLLLVVMTIITLQLLRDSKSPQATSVLAELFQLILERLSNEDILSLSQVSQTFRMQCELVIFQHIILMDGKKHATRVTNHILERLQDPNDNLVHCVQHISVAYSSVGAILPENLLLRAIQNVKGLQSLSWNTWLPITTDILEHLHNKRPSAQLSVVAHERNNLPLNEALLSSPQLYALDITLCALYDRYLRKSLGKSELNRLKTLLVQGGSVKVLRLQYTKTKLGSKAARNQLKDGTFSGDDAASFQFENGEMLPALEELVVRDIFDYQNDSTAVVNFCETWKSHQDWSTLRTLDLILDGGDIMLQSLVEATPLLQTLRIKTKLDLPQRSILRSFLTSVQQLAHLHVEYDRCLQSNVFDEIYPDFPRHLVSLYIKADYPRKYRDSIHYGGLLGHYEPSIALICTRAFFDEDLFGRVIHPRRIEFPQDVEIFWHEWLRNDWSDSSNKIIVALTTDETGKEIIIGAAIWQRQGGDEGTQRVIAEWVDPGPWPILDSTQNRALDPSKSRILQESAPYTKHYWGGANATNWYLSLCCVEPAFKGRGAGRLLVRWGLDRAQEEGIRASVMASEGTDSFYLKCGFDQVIGNAKEGADNPLKKVDVKGGNILFMWPNGVREAGGTLV</sequence>
<evidence type="ECO:0000313" key="1">
    <source>
        <dbReference type="EMBL" id="KAJ8115448.1"/>
    </source>
</evidence>
<comment type="caution">
    <text evidence="1">The sequence shown here is derived from an EMBL/GenBank/DDBJ whole genome shotgun (WGS) entry which is preliminary data.</text>
</comment>